<feature type="non-terminal residue" evidence="2">
    <location>
        <position position="1"/>
    </location>
</feature>
<keyword evidence="1" id="KW-0472">Membrane</keyword>
<feature type="transmembrane region" description="Helical" evidence="1">
    <location>
        <begin position="32"/>
        <end position="53"/>
    </location>
</feature>
<accession>A0A8K0CWE8</accession>
<protein>
    <submittedName>
        <fullName evidence="2">Uncharacterized protein</fullName>
    </submittedName>
</protein>
<keyword evidence="3" id="KW-1185">Reference proteome</keyword>
<proteinExistence type="predicted"/>
<dbReference type="Proteomes" id="UP000801492">
    <property type="component" value="Unassembled WGS sequence"/>
</dbReference>
<sequence length="85" mass="9807">EPVSNKMLIGENNASASNRESINGQKSCCKIFLFYLIFLITVILIILALDLNFISIRGYPWRWASWDDIFSPFIQRIYLRGPPPT</sequence>
<evidence type="ECO:0000256" key="1">
    <source>
        <dbReference type="SAM" id="Phobius"/>
    </source>
</evidence>
<reference evidence="2" key="1">
    <citation type="submission" date="2019-08" db="EMBL/GenBank/DDBJ databases">
        <title>The genome of the North American firefly Photinus pyralis.</title>
        <authorList>
            <consortium name="Photinus pyralis genome working group"/>
            <person name="Fallon T.R."/>
            <person name="Sander Lower S.E."/>
            <person name="Weng J.-K."/>
        </authorList>
    </citation>
    <scope>NUCLEOTIDE SEQUENCE</scope>
    <source>
        <strain evidence="2">TRF0915ILg1</strain>
        <tissue evidence="2">Whole body</tissue>
    </source>
</reference>
<keyword evidence="1" id="KW-1133">Transmembrane helix</keyword>
<comment type="caution">
    <text evidence="2">The sequence shown here is derived from an EMBL/GenBank/DDBJ whole genome shotgun (WGS) entry which is preliminary data.</text>
</comment>
<dbReference type="EMBL" id="VTPC01006391">
    <property type="protein sequence ID" value="KAF2894983.1"/>
    <property type="molecule type" value="Genomic_DNA"/>
</dbReference>
<keyword evidence="1" id="KW-0812">Transmembrane</keyword>
<organism evidence="2 3">
    <name type="scientific">Ignelater luminosus</name>
    <name type="common">Cucubano</name>
    <name type="synonym">Pyrophorus luminosus</name>
    <dbReference type="NCBI Taxonomy" id="2038154"/>
    <lineage>
        <taxon>Eukaryota</taxon>
        <taxon>Metazoa</taxon>
        <taxon>Ecdysozoa</taxon>
        <taxon>Arthropoda</taxon>
        <taxon>Hexapoda</taxon>
        <taxon>Insecta</taxon>
        <taxon>Pterygota</taxon>
        <taxon>Neoptera</taxon>
        <taxon>Endopterygota</taxon>
        <taxon>Coleoptera</taxon>
        <taxon>Polyphaga</taxon>
        <taxon>Elateriformia</taxon>
        <taxon>Elateroidea</taxon>
        <taxon>Elateridae</taxon>
        <taxon>Agrypninae</taxon>
        <taxon>Pyrophorini</taxon>
        <taxon>Ignelater</taxon>
    </lineage>
</organism>
<name>A0A8K0CWE8_IGNLU</name>
<gene>
    <name evidence="2" type="ORF">ILUMI_11216</name>
</gene>
<evidence type="ECO:0000313" key="2">
    <source>
        <dbReference type="EMBL" id="KAF2894983.1"/>
    </source>
</evidence>
<evidence type="ECO:0000313" key="3">
    <source>
        <dbReference type="Proteomes" id="UP000801492"/>
    </source>
</evidence>
<dbReference type="AlphaFoldDB" id="A0A8K0CWE8"/>